<evidence type="ECO:0000256" key="7">
    <source>
        <dbReference type="ARBA" id="ARBA00023134"/>
    </source>
</evidence>
<dbReference type="Pfam" id="PF02492">
    <property type="entry name" value="cobW"/>
    <property type="match status" value="1"/>
</dbReference>
<dbReference type="Proteomes" id="UP000280296">
    <property type="component" value="Unassembled WGS sequence"/>
</dbReference>
<comment type="similarity">
    <text evidence="1">Belongs to the SIMIBI class G3E GTPase family. HypB/HupM subfamily.</text>
</comment>
<dbReference type="GO" id="GO:0005525">
    <property type="term" value="F:GTP binding"/>
    <property type="evidence" value="ECO:0007669"/>
    <property type="project" value="UniProtKB-KW"/>
</dbReference>
<protein>
    <submittedName>
        <fullName evidence="9">Hydrogenase accessory protein HypB</fullName>
    </submittedName>
</protein>
<dbReference type="PANTHER" id="PTHR30134:SF2">
    <property type="entry name" value="HYDROGENASE MATURATION FACTOR HYPB"/>
    <property type="match status" value="1"/>
</dbReference>
<keyword evidence="4" id="KW-0547">Nucleotide-binding</keyword>
<gene>
    <name evidence="9" type="primary">hypB</name>
    <name evidence="9" type="ORF">TsocGM_05275</name>
</gene>
<reference evidence="9 10" key="1">
    <citation type="submission" date="2018-12" db="EMBL/GenBank/DDBJ databases">
        <authorList>
            <person name="Toschakov S.V."/>
        </authorList>
    </citation>
    <scope>NUCLEOTIDE SEQUENCE [LARGE SCALE GENOMIC DNA]</scope>
    <source>
        <strain evidence="9 10">GM2012</strain>
    </source>
</reference>
<sequence>MEPRIVEVRKNLLKKNDELARQLRARFLAEGVLTVNLVSSPGTGKTALLRRTLGDLRRLGASVAALVGDLATDNDARRLAESGAPVRQITTGGCCHLDAEMVAGHLRNWDPGPLDLLFIENVGNLVCTASYDLGESIRAVLLSTTEGEDKPLKYPSLFNSADVAVITKMDLAVACEFDRQAAREAILTVRPGMRIFETSAKTGQGMEDWLRFLATSRELLSSRREPRPC</sequence>
<dbReference type="OrthoDB" id="9802035at2"/>
<proteinExistence type="inferred from homology"/>
<keyword evidence="3" id="KW-0479">Metal-binding</keyword>
<keyword evidence="10" id="KW-1185">Reference proteome</keyword>
<reference evidence="9 10" key="2">
    <citation type="submission" date="2019-01" db="EMBL/GenBank/DDBJ databases">
        <title>Tautonia sociabilis, a novel thermotolerant planctomycete of Isosphaeraceae family, isolated from a 4000 m deep subterranean habitat.</title>
        <authorList>
            <person name="Kovaleva O.L."/>
            <person name="Elcheninov A.G."/>
            <person name="Van Heerden E."/>
            <person name="Toshchakov S.V."/>
            <person name="Novikov A."/>
            <person name="Bonch-Osmolovskaya E.A."/>
            <person name="Kublanov I.V."/>
        </authorList>
    </citation>
    <scope>NUCLEOTIDE SEQUENCE [LARGE SCALE GENOMIC DNA]</scope>
    <source>
        <strain evidence="9 10">GM2012</strain>
    </source>
</reference>
<dbReference type="GO" id="GO:0051604">
    <property type="term" value="P:protein maturation"/>
    <property type="evidence" value="ECO:0007669"/>
    <property type="project" value="InterPro"/>
</dbReference>
<dbReference type="AlphaFoldDB" id="A0A432MN92"/>
<dbReference type="Gene3D" id="3.40.50.300">
    <property type="entry name" value="P-loop containing nucleotide triphosphate hydrolases"/>
    <property type="match status" value="1"/>
</dbReference>
<evidence type="ECO:0000256" key="1">
    <source>
        <dbReference type="ARBA" id="ARBA00006211"/>
    </source>
</evidence>
<accession>A0A432MN92</accession>
<dbReference type="RefSeq" id="WP_126724258.1">
    <property type="nucleotide sequence ID" value="NZ_RYZH01000007.1"/>
</dbReference>
<evidence type="ECO:0000256" key="5">
    <source>
        <dbReference type="ARBA" id="ARBA00022801"/>
    </source>
</evidence>
<evidence type="ECO:0000256" key="3">
    <source>
        <dbReference type="ARBA" id="ARBA00022723"/>
    </source>
</evidence>
<evidence type="ECO:0000256" key="4">
    <source>
        <dbReference type="ARBA" id="ARBA00022741"/>
    </source>
</evidence>
<comment type="caution">
    <text evidence="9">The sequence shown here is derived from an EMBL/GenBank/DDBJ whole genome shotgun (WGS) entry which is preliminary data.</text>
</comment>
<keyword evidence="6" id="KW-0862">Zinc</keyword>
<evidence type="ECO:0000259" key="8">
    <source>
        <dbReference type="Pfam" id="PF02492"/>
    </source>
</evidence>
<evidence type="ECO:0000313" key="10">
    <source>
        <dbReference type="Proteomes" id="UP000280296"/>
    </source>
</evidence>
<dbReference type="SUPFAM" id="SSF52540">
    <property type="entry name" value="P-loop containing nucleoside triphosphate hydrolases"/>
    <property type="match status" value="1"/>
</dbReference>
<evidence type="ECO:0000313" key="9">
    <source>
        <dbReference type="EMBL" id="RUL88770.1"/>
    </source>
</evidence>
<dbReference type="PIRSF" id="PIRSF005624">
    <property type="entry name" value="Ni-bind_GTPase"/>
    <property type="match status" value="1"/>
</dbReference>
<dbReference type="GO" id="GO:0016151">
    <property type="term" value="F:nickel cation binding"/>
    <property type="evidence" value="ECO:0007669"/>
    <property type="project" value="InterPro"/>
</dbReference>
<feature type="domain" description="CobW/HypB/UreG nucleotide-binding" evidence="8">
    <location>
        <begin position="35"/>
        <end position="195"/>
    </location>
</feature>
<dbReference type="InterPro" id="IPR027417">
    <property type="entry name" value="P-loop_NTPase"/>
</dbReference>
<dbReference type="InterPro" id="IPR003495">
    <property type="entry name" value="CobW/HypB/UreG_nucleotide-bd"/>
</dbReference>
<keyword evidence="7" id="KW-0342">GTP-binding</keyword>
<dbReference type="EMBL" id="RYZH01000007">
    <property type="protein sequence ID" value="RUL88770.1"/>
    <property type="molecule type" value="Genomic_DNA"/>
</dbReference>
<dbReference type="NCBIfam" id="TIGR00073">
    <property type="entry name" value="hypB"/>
    <property type="match status" value="1"/>
</dbReference>
<dbReference type="GO" id="GO:0003924">
    <property type="term" value="F:GTPase activity"/>
    <property type="evidence" value="ECO:0007669"/>
    <property type="project" value="InterPro"/>
</dbReference>
<evidence type="ECO:0000256" key="6">
    <source>
        <dbReference type="ARBA" id="ARBA00022833"/>
    </source>
</evidence>
<evidence type="ECO:0000256" key="2">
    <source>
        <dbReference type="ARBA" id="ARBA00022596"/>
    </source>
</evidence>
<keyword evidence="2" id="KW-0533">Nickel</keyword>
<dbReference type="GO" id="GO:0008270">
    <property type="term" value="F:zinc ion binding"/>
    <property type="evidence" value="ECO:0007669"/>
    <property type="project" value="TreeGrafter"/>
</dbReference>
<keyword evidence="5" id="KW-0378">Hydrolase</keyword>
<dbReference type="InterPro" id="IPR004392">
    <property type="entry name" value="Hyd_mat_HypB"/>
</dbReference>
<organism evidence="9 10">
    <name type="scientific">Tautonia sociabilis</name>
    <dbReference type="NCBI Taxonomy" id="2080755"/>
    <lineage>
        <taxon>Bacteria</taxon>
        <taxon>Pseudomonadati</taxon>
        <taxon>Planctomycetota</taxon>
        <taxon>Planctomycetia</taxon>
        <taxon>Isosphaerales</taxon>
        <taxon>Isosphaeraceae</taxon>
        <taxon>Tautonia</taxon>
    </lineage>
</organism>
<name>A0A432MN92_9BACT</name>
<dbReference type="PANTHER" id="PTHR30134">
    <property type="entry name" value="HYDROGENASE PROTEIN ASSEMBLY PROTEIN, NICKEL CHAPERONE"/>
    <property type="match status" value="1"/>
</dbReference>
<dbReference type="CDD" id="cd05390">
    <property type="entry name" value="HypB"/>
    <property type="match status" value="1"/>
</dbReference>